<feature type="compositionally biased region" description="Polar residues" evidence="1">
    <location>
        <begin position="627"/>
        <end position="637"/>
    </location>
</feature>
<evidence type="ECO:0000259" key="2">
    <source>
        <dbReference type="SMART" id="SM00034"/>
    </source>
</evidence>
<name>A0A8R1HNG9_CAEJA</name>
<dbReference type="EnsemblMetazoa" id="CJA06691.1">
    <property type="protein sequence ID" value="CJA06691.1"/>
    <property type="gene ID" value="WBGene00125895"/>
</dbReference>
<dbReference type="SMART" id="SM00034">
    <property type="entry name" value="CLECT"/>
    <property type="match status" value="3"/>
</dbReference>
<reference evidence="4" key="1">
    <citation type="submission" date="2010-08" db="EMBL/GenBank/DDBJ databases">
        <authorList>
            <consortium name="Caenorhabditis japonica Sequencing Consortium"/>
            <person name="Wilson R.K."/>
        </authorList>
    </citation>
    <scope>NUCLEOTIDE SEQUENCE [LARGE SCALE GENOMIC DNA]</scope>
    <source>
        <strain evidence="4">DF5081</strain>
    </source>
</reference>
<protein>
    <recommendedName>
        <fullName evidence="2">C-type lectin domain-containing protein</fullName>
    </recommendedName>
</protein>
<dbReference type="Proteomes" id="UP000005237">
    <property type="component" value="Unassembled WGS sequence"/>
</dbReference>
<feature type="compositionally biased region" description="Polar residues" evidence="1">
    <location>
        <begin position="529"/>
        <end position="539"/>
    </location>
</feature>
<reference evidence="3" key="2">
    <citation type="submission" date="2022-06" db="UniProtKB">
        <authorList>
            <consortium name="EnsemblMetazoa"/>
        </authorList>
    </citation>
    <scope>IDENTIFICATION</scope>
    <source>
        <strain evidence="3">DF5081</strain>
    </source>
</reference>
<proteinExistence type="predicted"/>
<dbReference type="PANTHER" id="PTHR23124">
    <property type="entry name" value="C-TYPE LECTIN DOMAIN-CONTAINING PROTEIN-RELATED-RELATED"/>
    <property type="match status" value="1"/>
</dbReference>
<feature type="compositionally biased region" description="Low complexity" evidence="1">
    <location>
        <begin position="607"/>
        <end position="626"/>
    </location>
</feature>
<keyword evidence="4" id="KW-1185">Reference proteome</keyword>
<dbReference type="SUPFAM" id="SSF56436">
    <property type="entry name" value="C-type lectin-like"/>
    <property type="match status" value="3"/>
</dbReference>
<sequence length="850" mass="91717">MTTTLSTTIDTSASESTFVPSSTIQPSNTAFSTTGSTVQATSTIAPTSTNTASTEFFGSGSTSRTVACVNGCEDGWFRTVRGGETLCMRLFFHNTSTYTDASNFCEVEKRGFLTGPDTNLEYDEIIRQAYNNSDVLDGMAPFNEGMIMIGAKRTLVFEWKNGIGAKSNTHFNDHMGTRDIECKTRICVGILVYTNSSKLSQDLVYSLSCEDGTTSTNIPTRMVVCGKGTCESSTSTTASSTTELRKLTSEQKVPTTETETTAVSSTSTIKSTTIDQLSTDIINTSNTVAITASEKTSTHKLATSWLSTIVSTTIQTQTTSSIDFEDTCSGDCEEGWFKTVRGGQIFCIHLFYHDSKNYTAASDYCETQFNAVLTGPNTNDEYNYIIGQVYTQTDVLNGMNSEPYEKAMMIIGAQKQPGCTTDDGSIDSSCKLPQGFVWMDGLGETSNTLFNQHFNPQGVETSMTNVRACAGILVYRNSSWMSQDLVYSMDCTDATSSDGTPSRMLVCGKRQCSSSSTTASTLAVRSRLTPPTSAVANKVSSSTPTFLISTLLSTLTPSSNSEDPETEISSKSTAKPISTVITTDTLSPETMPPFTITIINSTQGDATSPTSTTTLPPSTTFSSTKTEPQTSTSTKLVPSSTLNTTVALITLTTLLSTKSKTCTDSSLICAESWTFVQRTNNRHVCLKVLNGYNMTYDESDNLCKSQNSNSYLSGIETVDEYETVVGLAQKTVNYTTSWNEQILVTIAMKRRVLCYAKLDDEDCSMLKANTWQDHSVQYQNILEADSSLWAEGQPAINSTVPLGCVGIQITLSGSSESDNGKMYSTSCETGQQITGTSNSALCARPPDVCS</sequence>
<dbReference type="AlphaFoldDB" id="A0A8R1HNG9"/>
<feature type="compositionally biased region" description="Polar residues" evidence="1">
    <location>
        <begin position="567"/>
        <end position="588"/>
    </location>
</feature>
<feature type="region of interest" description="Disordered" evidence="1">
    <location>
        <begin position="233"/>
        <end position="260"/>
    </location>
</feature>
<dbReference type="InterPro" id="IPR001304">
    <property type="entry name" value="C-type_lectin-like"/>
</dbReference>
<feature type="region of interest" description="Disordered" evidence="1">
    <location>
        <begin position="555"/>
        <end position="637"/>
    </location>
</feature>
<organism evidence="3 4">
    <name type="scientific">Caenorhabditis japonica</name>
    <dbReference type="NCBI Taxonomy" id="281687"/>
    <lineage>
        <taxon>Eukaryota</taxon>
        <taxon>Metazoa</taxon>
        <taxon>Ecdysozoa</taxon>
        <taxon>Nematoda</taxon>
        <taxon>Chromadorea</taxon>
        <taxon>Rhabditida</taxon>
        <taxon>Rhabditina</taxon>
        <taxon>Rhabditomorpha</taxon>
        <taxon>Rhabditoidea</taxon>
        <taxon>Rhabditidae</taxon>
        <taxon>Peloderinae</taxon>
        <taxon>Caenorhabditis</taxon>
    </lineage>
</organism>
<feature type="domain" description="C-type lectin" evidence="2">
    <location>
        <begin position="332"/>
        <end position="508"/>
    </location>
</feature>
<dbReference type="InterPro" id="IPR016187">
    <property type="entry name" value="CTDL_fold"/>
</dbReference>
<feature type="compositionally biased region" description="Low complexity" evidence="1">
    <location>
        <begin position="233"/>
        <end position="242"/>
    </location>
</feature>
<evidence type="ECO:0000256" key="1">
    <source>
        <dbReference type="SAM" id="MobiDB-lite"/>
    </source>
</evidence>
<feature type="domain" description="C-type lectin" evidence="2">
    <location>
        <begin position="669"/>
        <end position="850"/>
    </location>
</feature>
<feature type="region of interest" description="Disordered" evidence="1">
    <location>
        <begin position="519"/>
        <end position="539"/>
    </location>
</feature>
<feature type="compositionally biased region" description="Polar residues" evidence="1">
    <location>
        <begin position="597"/>
        <end position="606"/>
    </location>
</feature>
<evidence type="ECO:0000313" key="4">
    <source>
        <dbReference type="Proteomes" id="UP000005237"/>
    </source>
</evidence>
<feature type="domain" description="C-type lectin" evidence="2">
    <location>
        <begin position="72"/>
        <end position="226"/>
    </location>
</feature>
<accession>A0A8R1HNG9</accession>
<dbReference type="CDD" id="cd00037">
    <property type="entry name" value="CLECT"/>
    <property type="match status" value="1"/>
</dbReference>
<evidence type="ECO:0000313" key="3">
    <source>
        <dbReference type="EnsemblMetazoa" id="CJA06691.1"/>
    </source>
</evidence>